<accession>A0A329MQL5</accession>
<proteinExistence type="predicted"/>
<evidence type="ECO:0000313" key="1">
    <source>
        <dbReference type="EMBL" id="RAV22229.1"/>
    </source>
</evidence>
<dbReference type="OrthoDB" id="2974776at2"/>
<name>A0A329MQL5_9BACL</name>
<organism evidence="1 2">
    <name type="scientific">Paenibacillus contaminans</name>
    <dbReference type="NCBI Taxonomy" id="450362"/>
    <lineage>
        <taxon>Bacteria</taxon>
        <taxon>Bacillati</taxon>
        <taxon>Bacillota</taxon>
        <taxon>Bacilli</taxon>
        <taxon>Bacillales</taxon>
        <taxon>Paenibacillaceae</taxon>
        <taxon>Paenibacillus</taxon>
    </lineage>
</organism>
<evidence type="ECO:0000313" key="2">
    <source>
        <dbReference type="Proteomes" id="UP000250369"/>
    </source>
</evidence>
<comment type="caution">
    <text evidence="1">The sequence shown here is derived from an EMBL/GenBank/DDBJ whole genome shotgun (WGS) entry which is preliminary data.</text>
</comment>
<dbReference type="RefSeq" id="WP_113029636.1">
    <property type="nucleotide sequence ID" value="NZ_QMFB01000002.1"/>
</dbReference>
<protein>
    <submittedName>
        <fullName evidence="1">Uncharacterized protein</fullName>
    </submittedName>
</protein>
<gene>
    <name evidence="1" type="ORF">DQG23_04560</name>
</gene>
<sequence>MSVLLAKMKSLVPHVHETIRLAHTYNHILQLFDRNYEGDPDSVEAYIASLQDEGIIESQKAFKDYLMQLPHSDLVIIQAIMYIGRDENLDDEDDGSDYGEYEFREEKEEVSPQKMVFDYIRFLKGEKDKEVIILHMLEKSPLTDYLSRGLHILNLA</sequence>
<reference evidence="1 2" key="1">
    <citation type="journal article" date="2009" name="Int. J. Syst. Evol. Microbiol.">
        <title>Paenibacillus contaminans sp. nov., isolated from a contaminated laboratory plate.</title>
        <authorList>
            <person name="Chou J.H."/>
            <person name="Lee J.H."/>
            <person name="Lin M.C."/>
            <person name="Chang P.S."/>
            <person name="Arun A.B."/>
            <person name="Young C.C."/>
            <person name="Chen W.M."/>
        </authorList>
    </citation>
    <scope>NUCLEOTIDE SEQUENCE [LARGE SCALE GENOMIC DNA]</scope>
    <source>
        <strain evidence="1 2">CKOBP-6</strain>
    </source>
</reference>
<dbReference type="AlphaFoldDB" id="A0A329MQL5"/>
<keyword evidence="2" id="KW-1185">Reference proteome</keyword>
<dbReference type="EMBL" id="QMFB01000002">
    <property type="protein sequence ID" value="RAV22229.1"/>
    <property type="molecule type" value="Genomic_DNA"/>
</dbReference>
<dbReference type="Proteomes" id="UP000250369">
    <property type="component" value="Unassembled WGS sequence"/>
</dbReference>